<comment type="catalytic activity">
    <reaction evidence="1 9">
        <text>4-amino-5-aminomethyl-2-methylpyrimidine + H2O = 4-amino-5-hydroxymethyl-2-methylpyrimidine + NH4(+)</text>
        <dbReference type="Rhea" id="RHEA:31799"/>
        <dbReference type="ChEBI" id="CHEBI:15377"/>
        <dbReference type="ChEBI" id="CHEBI:16892"/>
        <dbReference type="ChEBI" id="CHEBI:28938"/>
        <dbReference type="ChEBI" id="CHEBI:63416"/>
        <dbReference type="EC" id="3.5.99.2"/>
    </reaction>
</comment>
<comment type="subunit">
    <text evidence="4">Homotetramer.</text>
</comment>
<keyword evidence="9 11" id="KW-0378">Hydrolase</keyword>
<evidence type="ECO:0000259" key="10">
    <source>
        <dbReference type="Pfam" id="PF03070"/>
    </source>
</evidence>
<dbReference type="InterPro" id="IPR027574">
    <property type="entry name" value="Thiaminase_II"/>
</dbReference>
<evidence type="ECO:0000256" key="8">
    <source>
        <dbReference type="ARBA" id="ARBA00048337"/>
    </source>
</evidence>
<dbReference type="EC" id="3.5.99.2" evidence="5 9"/>
<dbReference type="InterPro" id="IPR050967">
    <property type="entry name" value="Thiamine_Salvage_TenA"/>
</dbReference>
<accession>A0ABW5QB41</accession>
<evidence type="ECO:0000256" key="2">
    <source>
        <dbReference type="ARBA" id="ARBA00004948"/>
    </source>
</evidence>
<feature type="domain" description="Thiaminase-2/PQQC" evidence="10">
    <location>
        <begin position="13"/>
        <end position="216"/>
    </location>
</feature>
<evidence type="ECO:0000256" key="1">
    <source>
        <dbReference type="ARBA" id="ARBA00001881"/>
    </source>
</evidence>
<evidence type="ECO:0000256" key="4">
    <source>
        <dbReference type="ARBA" id="ARBA00011881"/>
    </source>
</evidence>
<dbReference type="CDD" id="cd19360">
    <property type="entry name" value="TenA_C_SaTenA-like"/>
    <property type="match status" value="1"/>
</dbReference>
<sequence>MSFTENLRHENDDLFQKIFNHSFVKGIGNGDVPSEAVKHYIKADFEYLNSFIKVYALAIVKSSRRSDFQFFNEQISFILNDETHPHHNFCQYANVDYKSLQHHPLPPTADHYIKHMLFHAQNGTLAEIYSALLPCPWTYYEIALNLIEHFNINEEHPFYEWISFYDRDDLKDLILNLRKRLDSLASLANENEKINIREAFRKSCELELKFWDMAYTCENWSGSSEVSL</sequence>
<name>A0ABW5QB41_9BACI</name>
<dbReference type="PANTHER" id="PTHR43198:SF2">
    <property type="entry name" value="SI:CH1073-67J19.1-RELATED"/>
    <property type="match status" value="1"/>
</dbReference>
<dbReference type="PANTHER" id="PTHR43198">
    <property type="entry name" value="BIFUNCTIONAL TH2 PROTEIN"/>
    <property type="match status" value="1"/>
</dbReference>
<comment type="similarity">
    <text evidence="3 9">Belongs to the TenA family.</text>
</comment>
<keyword evidence="7 9" id="KW-0784">Thiamine biosynthesis</keyword>
<gene>
    <name evidence="11" type="primary">tenA</name>
    <name evidence="11" type="ORF">ACFSW4_10055</name>
</gene>
<evidence type="ECO:0000313" key="12">
    <source>
        <dbReference type="Proteomes" id="UP001597452"/>
    </source>
</evidence>
<dbReference type="Pfam" id="PF03070">
    <property type="entry name" value="TENA_THI-4"/>
    <property type="match status" value="1"/>
</dbReference>
<dbReference type="EMBL" id="JBHUMZ010000022">
    <property type="protein sequence ID" value="MFD2639208.1"/>
    <property type="molecule type" value="Genomic_DNA"/>
</dbReference>
<proteinExistence type="inferred from homology"/>
<dbReference type="Gene3D" id="1.20.910.10">
    <property type="entry name" value="Heme oxygenase-like"/>
    <property type="match status" value="1"/>
</dbReference>
<evidence type="ECO:0000313" key="11">
    <source>
        <dbReference type="EMBL" id="MFD2639208.1"/>
    </source>
</evidence>
<dbReference type="SUPFAM" id="SSF48613">
    <property type="entry name" value="Heme oxygenase-like"/>
    <property type="match status" value="1"/>
</dbReference>
<dbReference type="InterPro" id="IPR016084">
    <property type="entry name" value="Haem_Oase-like_multi-hlx"/>
</dbReference>
<evidence type="ECO:0000256" key="3">
    <source>
        <dbReference type="ARBA" id="ARBA00010264"/>
    </source>
</evidence>
<dbReference type="RefSeq" id="WP_377329039.1">
    <property type="nucleotide sequence ID" value="NZ_JBHUMZ010000022.1"/>
</dbReference>
<organism evidence="11 12">
    <name type="scientific">Piscibacillus salipiscarius</name>
    <dbReference type="NCBI Taxonomy" id="299480"/>
    <lineage>
        <taxon>Bacteria</taxon>
        <taxon>Bacillati</taxon>
        <taxon>Bacillota</taxon>
        <taxon>Bacilli</taxon>
        <taxon>Bacillales</taxon>
        <taxon>Bacillaceae</taxon>
        <taxon>Piscibacillus</taxon>
    </lineage>
</organism>
<evidence type="ECO:0000256" key="7">
    <source>
        <dbReference type="ARBA" id="ARBA00022977"/>
    </source>
</evidence>
<reference evidence="12" key="1">
    <citation type="journal article" date="2019" name="Int. J. Syst. Evol. Microbiol.">
        <title>The Global Catalogue of Microorganisms (GCM) 10K type strain sequencing project: providing services to taxonomists for standard genome sequencing and annotation.</title>
        <authorList>
            <consortium name="The Broad Institute Genomics Platform"/>
            <consortium name="The Broad Institute Genome Sequencing Center for Infectious Disease"/>
            <person name="Wu L."/>
            <person name="Ma J."/>
        </authorList>
    </citation>
    <scope>NUCLEOTIDE SEQUENCE [LARGE SCALE GENOMIC DNA]</scope>
    <source>
        <strain evidence="12">TISTR 1571</strain>
    </source>
</reference>
<evidence type="ECO:0000256" key="9">
    <source>
        <dbReference type="RuleBase" id="RU363093"/>
    </source>
</evidence>
<dbReference type="Proteomes" id="UP001597452">
    <property type="component" value="Unassembled WGS sequence"/>
</dbReference>
<comment type="function">
    <text evidence="9">Catalyzes an amino-pyrimidine hydrolysis reaction at the C5' of the pyrimidine moiety of thiamine compounds, a reaction that is part of a thiamine salvage pathway.</text>
</comment>
<protein>
    <recommendedName>
        <fullName evidence="6 9">Aminopyrimidine aminohydrolase</fullName>
        <ecNumber evidence="5 9">3.5.99.2</ecNumber>
    </recommendedName>
</protein>
<dbReference type="GO" id="GO:0050334">
    <property type="term" value="F:thiaminase activity"/>
    <property type="evidence" value="ECO:0007669"/>
    <property type="project" value="UniProtKB-EC"/>
</dbReference>
<comment type="catalytic activity">
    <reaction evidence="8 9">
        <text>thiamine + H2O = 5-(2-hydroxyethyl)-4-methylthiazole + 4-amino-5-hydroxymethyl-2-methylpyrimidine + H(+)</text>
        <dbReference type="Rhea" id="RHEA:17509"/>
        <dbReference type="ChEBI" id="CHEBI:15377"/>
        <dbReference type="ChEBI" id="CHEBI:15378"/>
        <dbReference type="ChEBI" id="CHEBI:16892"/>
        <dbReference type="ChEBI" id="CHEBI:17957"/>
        <dbReference type="ChEBI" id="CHEBI:18385"/>
        <dbReference type="EC" id="3.5.99.2"/>
    </reaction>
</comment>
<dbReference type="NCBIfam" id="TIGR04306">
    <property type="entry name" value="salvage_TenA"/>
    <property type="match status" value="1"/>
</dbReference>
<keyword evidence="12" id="KW-1185">Reference proteome</keyword>
<evidence type="ECO:0000256" key="6">
    <source>
        <dbReference type="ARBA" id="ARBA00013647"/>
    </source>
</evidence>
<dbReference type="InterPro" id="IPR004305">
    <property type="entry name" value="Thiaminase-2/PQQC"/>
</dbReference>
<comment type="caution">
    <text evidence="11">The sequence shown here is derived from an EMBL/GenBank/DDBJ whole genome shotgun (WGS) entry which is preliminary data.</text>
</comment>
<comment type="pathway">
    <text evidence="2 9">Cofactor biosynthesis; thiamine diphosphate biosynthesis.</text>
</comment>
<evidence type="ECO:0000256" key="5">
    <source>
        <dbReference type="ARBA" id="ARBA00012684"/>
    </source>
</evidence>